<evidence type="ECO:0000313" key="5">
    <source>
        <dbReference type="RefSeq" id="XP_041429654.1"/>
    </source>
</evidence>
<keyword evidence="1" id="KW-0732">Signal</keyword>
<dbReference type="Pfam" id="PF13895">
    <property type="entry name" value="Ig_2"/>
    <property type="match status" value="1"/>
</dbReference>
<dbReference type="PROSITE" id="PS50835">
    <property type="entry name" value="IG_LIKE"/>
    <property type="match status" value="1"/>
</dbReference>
<dbReference type="InterPro" id="IPR007110">
    <property type="entry name" value="Ig-like_dom"/>
</dbReference>
<dbReference type="OrthoDB" id="6151406at2759"/>
<keyword evidence="2" id="KW-1015">Disulfide bond</keyword>
<evidence type="ECO:0000256" key="2">
    <source>
        <dbReference type="ARBA" id="ARBA00023157"/>
    </source>
</evidence>
<protein>
    <submittedName>
        <fullName evidence="5">Fc receptor-like protein 4</fullName>
    </submittedName>
</protein>
<evidence type="ECO:0000313" key="4">
    <source>
        <dbReference type="Proteomes" id="UP000186698"/>
    </source>
</evidence>
<dbReference type="PANTHER" id="PTHR11481">
    <property type="entry name" value="IMMUNOGLOBULIN FC RECEPTOR"/>
    <property type="match status" value="1"/>
</dbReference>
<dbReference type="GO" id="GO:0004888">
    <property type="term" value="F:transmembrane signaling receptor activity"/>
    <property type="evidence" value="ECO:0000318"/>
    <property type="project" value="GO_Central"/>
</dbReference>
<dbReference type="InterPro" id="IPR003599">
    <property type="entry name" value="Ig_sub"/>
</dbReference>
<reference evidence="5" key="1">
    <citation type="submission" date="2025-08" db="UniProtKB">
        <authorList>
            <consortium name="RefSeq"/>
        </authorList>
    </citation>
    <scope>IDENTIFICATION</scope>
    <source>
        <strain evidence="5">J_2021</strain>
        <tissue evidence="5">Erythrocytes</tissue>
    </source>
</reference>
<dbReference type="SUPFAM" id="SSF48726">
    <property type="entry name" value="Immunoglobulin"/>
    <property type="match status" value="2"/>
</dbReference>
<dbReference type="GO" id="GO:0007166">
    <property type="term" value="P:cell surface receptor signaling pathway"/>
    <property type="evidence" value="ECO:0000318"/>
    <property type="project" value="GO_Central"/>
</dbReference>
<dbReference type="Gene3D" id="2.60.40.10">
    <property type="entry name" value="Immunoglobulins"/>
    <property type="match status" value="2"/>
</dbReference>
<accession>A0A8J1LKL8</accession>
<dbReference type="GO" id="GO:0009897">
    <property type="term" value="C:external side of plasma membrane"/>
    <property type="evidence" value="ECO:0000318"/>
    <property type="project" value="GO_Central"/>
</dbReference>
<dbReference type="InterPro" id="IPR013783">
    <property type="entry name" value="Ig-like_fold"/>
</dbReference>
<proteinExistence type="predicted"/>
<organism evidence="4 5">
    <name type="scientific">Xenopus laevis</name>
    <name type="common">African clawed frog</name>
    <dbReference type="NCBI Taxonomy" id="8355"/>
    <lineage>
        <taxon>Eukaryota</taxon>
        <taxon>Metazoa</taxon>
        <taxon>Chordata</taxon>
        <taxon>Craniata</taxon>
        <taxon>Vertebrata</taxon>
        <taxon>Euteleostomi</taxon>
        <taxon>Amphibia</taxon>
        <taxon>Batrachia</taxon>
        <taxon>Anura</taxon>
        <taxon>Pipoidea</taxon>
        <taxon>Pipidae</taxon>
        <taxon>Xenopodinae</taxon>
        <taxon>Xenopus</taxon>
        <taxon>Xenopus</taxon>
    </lineage>
</organism>
<dbReference type="PANTHER" id="PTHR11481:SF110">
    <property type="entry name" value="FC RECEPTOR-LIKE PROTEIN 3"/>
    <property type="match status" value="1"/>
</dbReference>
<sequence length="241" mass="27444">MFQSFVLLFHFMTFTGSTMSALALITLISLYAKYIGATVRPVISLSPNWATIFKGESVNLTCNVDSDVQENQYSWYKNGQQIHSARTITIQAARETNNGNYQCQTGASEKSDAIRLVVKNDDIMLQAPPRINEGDVLNLRCHSRRTKGAIATIFFYEDEIVQPPVADSVFHVGKVRRNVAGTYRCAKKFDDTLLFAEEFISVRGKSTCEMLWGNVIKFANRKNYTQIRIRECHNVIFFFRL</sequence>
<dbReference type="InterPro" id="IPR036179">
    <property type="entry name" value="Ig-like_dom_sf"/>
</dbReference>
<dbReference type="GeneID" id="121397247"/>
<feature type="domain" description="Ig-like" evidence="3">
    <location>
        <begin position="41"/>
        <end position="115"/>
    </location>
</feature>
<dbReference type="AlphaFoldDB" id="A0A8J1LKL8"/>
<gene>
    <name evidence="5" type="primary">LOC121397247</name>
</gene>
<evidence type="ECO:0000256" key="1">
    <source>
        <dbReference type="ARBA" id="ARBA00022729"/>
    </source>
</evidence>
<name>A0A8J1LKL8_XENLA</name>
<evidence type="ECO:0000259" key="3">
    <source>
        <dbReference type="PROSITE" id="PS50835"/>
    </source>
</evidence>
<keyword evidence="4" id="KW-1185">Reference proteome</keyword>
<dbReference type="RefSeq" id="XP_041429654.1">
    <property type="nucleotide sequence ID" value="XM_041573720.1"/>
</dbReference>
<dbReference type="GO" id="GO:0006955">
    <property type="term" value="P:immune response"/>
    <property type="evidence" value="ECO:0000318"/>
    <property type="project" value="GO_Central"/>
</dbReference>
<dbReference type="InterPro" id="IPR050488">
    <property type="entry name" value="Ig_Fc_receptor"/>
</dbReference>
<dbReference type="KEGG" id="xla:121397247"/>
<dbReference type="SMART" id="SM00409">
    <property type="entry name" value="IG"/>
    <property type="match status" value="2"/>
</dbReference>
<dbReference type="Proteomes" id="UP000186698">
    <property type="component" value="Chromosome 8L"/>
</dbReference>